<gene>
    <name evidence="2" type="ORF">HCG48_21910</name>
</gene>
<keyword evidence="1" id="KW-1133">Transmembrane helix</keyword>
<dbReference type="Proteomes" id="UP000500857">
    <property type="component" value="Chromosome"/>
</dbReference>
<keyword evidence="1" id="KW-0472">Membrane</keyword>
<reference evidence="2 3" key="1">
    <citation type="submission" date="2020-04" db="EMBL/GenBank/DDBJ databases">
        <authorList>
            <person name="Basu S."/>
            <person name="Maruthanayagam V."/>
            <person name="Chakraborty S."/>
            <person name="Pramanik A."/>
            <person name="Mukherjee J."/>
            <person name="Brink B."/>
        </authorList>
    </citation>
    <scope>NUCLEOTIDE SEQUENCE [LARGE SCALE GENOMIC DNA]</scope>
    <source>
        <strain evidence="2 3">AP17</strain>
    </source>
</reference>
<name>A0A6H1U3A9_9CYAN</name>
<organism evidence="2 3">
    <name type="scientific">Oxynema aestuarii AP17</name>
    <dbReference type="NCBI Taxonomy" id="2064643"/>
    <lineage>
        <taxon>Bacteria</taxon>
        <taxon>Bacillati</taxon>
        <taxon>Cyanobacteriota</taxon>
        <taxon>Cyanophyceae</taxon>
        <taxon>Oscillatoriophycideae</taxon>
        <taxon>Oscillatoriales</taxon>
        <taxon>Oscillatoriaceae</taxon>
        <taxon>Oxynema</taxon>
        <taxon>Oxynema aestuarii</taxon>
    </lineage>
</organism>
<sequence length="493" mass="56833">MSDLIFLTLDLYLYDLRDTLGQTSEESEKNWETFKKKLPEKLRSNLQRDPQFESDFTELFGQQQIVKFQTNTDPPHEGYYYPIRLNDTYGLLLSCSIADRQKSYAAKSIRSLNQDIEKRLNSEKPSLGRSWVIYGQLAYPDEQSPEEIAKICYRSLLPCREWDEDLQGRTCIFNTHFFELSSHRIVLKENSSTENRKTRGSRRSLDGSIQEGEHVVIILYPTENIAKRAATLLNFEWMSLFHYRAKILFSYGQSRSLKQWLKEDAIAIRECLQDIRNSNLKTRAFKKLQRTLDRTRKILPDYTIDLGSLNDQITTIEINLHDYQLRVQAIADLLTQKFSPTVAEERTPFDLTFLDRFGERVRDRYLLQMNKERDYFSSTLKTLEASIETTWAIVEIDRSRRDRNFQNTVAIVGVGLGAGSAAASISGQFPTSNEAISIAQLRQHPIGAIVDRIPGLPSLWLRPVISGVYCLGVAFAFAGLTAIALALWERRPR</sequence>
<evidence type="ECO:0000313" key="3">
    <source>
        <dbReference type="Proteomes" id="UP000500857"/>
    </source>
</evidence>
<proteinExistence type="predicted"/>
<dbReference type="EMBL" id="CP051167">
    <property type="protein sequence ID" value="QIZ72926.1"/>
    <property type="molecule type" value="Genomic_DNA"/>
</dbReference>
<keyword evidence="3" id="KW-1185">Reference proteome</keyword>
<dbReference type="AlphaFoldDB" id="A0A6H1U3A9"/>
<dbReference type="KEGG" id="oxy:HCG48_21910"/>
<feature type="transmembrane region" description="Helical" evidence="1">
    <location>
        <begin position="464"/>
        <end position="488"/>
    </location>
</feature>
<dbReference type="RefSeq" id="WP_168571073.1">
    <property type="nucleotide sequence ID" value="NZ_CP051167.1"/>
</dbReference>
<keyword evidence="1" id="KW-0812">Transmembrane</keyword>
<evidence type="ECO:0000256" key="1">
    <source>
        <dbReference type="SAM" id="Phobius"/>
    </source>
</evidence>
<protein>
    <submittedName>
        <fullName evidence="2">Uncharacterized protein</fullName>
    </submittedName>
</protein>
<accession>A0A6H1U3A9</accession>
<evidence type="ECO:0000313" key="2">
    <source>
        <dbReference type="EMBL" id="QIZ72926.1"/>
    </source>
</evidence>